<evidence type="ECO:0000256" key="22">
    <source>
        <dbReference type="SAM" id="MobiDB-lite"/>
    </source>
</evidence>
<feature type="binding site" evidence="20">
    <location>
        <position position="129"/>
    </location>
    <ligand>
        <name>ATP</name>
        <dbReference type="ChEBI" id="CHEBI:30616"/>
    </ligand>
</feature>
<comment type="similarity">
    <text evidence="3">Belongs to the protein kinase superfamily. RIO-type Ser/Thr kinase family.</text>
</comment>
<evidence type="ECO:0000313" key="25">
    <source>
        <dbReference type="EMBL" id="CAD9690750.1"/>
    </source>
</evidence>
<dbReference type="PANTHER" id="PTHR45723">
    <property type="entry name" value="SERINE/THREONINE-PROTEIN KINASE RIO1"/>
    <property type="match status" value="1"/>
</dbReference>
<keyword evidence="14 20" id="KW-0067">ATP-binding</keyword>
<keyword evidence="7" id="KW-0690">Ribosome biogenesis</keyword>
<protein>
    <recommendedName>
        <fullName evidence="5">Serine/threonine-protein kinase RIO1</fullName>
        <ecNumber evidence="4">2.7.11.1</ecNumber>
    </recommendedName>
    <alternativeName>
        <fullName evidence="18">Serine/threonine-protein kinase rio1</fullName>
    </alternativeName>
</protein>
<dbReference type="Pfam" id="PF01163">
    <property type="entry name" value="RIO1"/>
    <property type="match status" value="1"/>
</dbReference>
<feature type="binding site" evidence="20">
    <location>
        <position position="57"/>
    </location>
    <ligand>
        <name>ATP</name>
        <dbReference type="ChEBI" id="CHEBI:30616"/>
    </ligand>
</feature>
<dbReference type="GO" id="GO:0016787">
    <property type="term" value="F:hydrolase activity"/>
    <property type="evidence" value="ECO:0007669"/>
    <property type="project" value="UniProtKB-KW"/>
</dbReference>
<evidence type="ECO:0000256" key="2">
    <source>
        <dbReference type="ARBA" id="ARBA00004496"/>
    </source>
</evidence>
<evidence type="ECO:0000256" key="17">
    <source>
        <dbReference type="ARBA" id="ARBA00048679"/>
    </source>
</evidence>
<gene>
    <name evidence="25" type="ORF">RMAR1173_LOCUS11543</name>
</gene>
<dbReference type="Gene3D" id="1.10.510.10">
    <property type="entry name" value="Transferase(Phosphotransferase) domain 1"/>
    <property type="match status" value="1"/>
</dbReference>
<keyword evidence="6" id="KW-0963">Cytoplasm</keyword>
<reference evidence="25" key="1">
    <citation type="submission" date="2021-01" db="EMBL/GenBank/DDBJ databases">
        <authorList>
            <person name="Corre E."/>
            <person name="Pelletier E."/>
            <person name="Niang G."/>
            <person name="Scheremetjew M."/>
            <person name="Finn R."/>
            <person name="Kale V."/>
            <person name="Holt S."/>
            <person name="Cochrane G."/>
            <person name="Meng A."/>
            <person name="Brown T."/>
            <person name="Cohen L."/>
        </authorList>
    </citation>
    <scope>NUCLEOTIDE SEQUENCE</scope>
    <source>
        <strain evidence="25">CCMP1243</strain>
    </source>
</reference>
<evidence type="ECO:0000259" key="24">
    <source>
        <dbReference type="SMART" id="SM00090"/>
    </source>
</evidence>
<evidence type="ECO:0000256" key="5">
    <source>
        <dbReference type="ARBA" id="ARBA00016038"/>
    </source>
</evidence>
<dbReference type="GO" id="GO:0046872">
    <property type="term" value="F:metal ion binding"/>
    <property type="evidence" value="ECO:0007669"/>
    <property type="project" value="UniProtKB-KW"/>
</dbReference>
<evidence type="ECO:0000256" key="21">
    <source>
        <dbReference type="PIRSR" id="PIRSR038147-3"/>
    </source>
</evidence>
<accession>A0A7S2S657</accession>
<feature type="active site" description="Proton acceptor" evidence="19">
    <location>
        <position position="173"/>
    </location>
</feature>
<sequence>MDPRTRLMLFKLLNSQFLAGIDGCVSTGKEANVYYAKAGERGLQAVASQGFQEFAVKVFKTSILVFKDRDKYVSGEYRFRNGYCKSNPRKMVKTWAEKEMRNLRRLYAAGIPSPEPVLLKNHILVMQFIGKDGWPAPRLKDAQLSERRLRESYWQVVRHMRKLFHTCKLVHGDLSEYNMLYFEGEVYIIDVSQSVEHDHPHASELLRKDCFNVNAFFAKAGLQPMSTRMLYDFVVDEHIHEDEDEEARLIEIQSLVAEDSDPAERAHDDAVFMGMFIPRSLTEVANVEDDARHLTSGNREEAYAQRVAGLLGETTPRRRSKPHSEGHAREPGDRQRAQPEEDEAEDHDCVRGAHTRMRPVTLEALAQTPVSQGHCDESEGSDSPSGEEDEEDDEVDEEDARGGGGRRGRKNRDGEDGIAEDCSGRLPADEEARKAAKAAKKLAAQRAKEDRREKRKEKVKKHIKKQKTKAGKKH</sequence>
<dbReference type="GO" id="GO:0005737">
    <property type="term" value="C:cytoplasm"/>
    <property type="evidence" value="ECO:0007669"/>
    <property type="project" value="UniProtKB-SubCell"/>
</dbReference>
<dbReference type="GO" id="GO:0004674">
    <property type="term" value="F:protein serine/threonine kinase activity"/>
    <property type="evidence" value="ECO:0007669"/>
    <property type="project" value="UniProtKB-KW"/>
</dbReference>
<evidence type="ECO:0000256" key="16">
    <source>
        <dbReference type="ARBA" id="ARBA00047899"/>
    </source>
</evidence>
<dbReference type="InterPro" id="IPR000687">
    <property type="entry name" value="RIO_kinase"/>
</dbReference>
<feature type="binding site" evidence="21">
    <location>
        <position position="190"/>
    </location>
    <ligand>
        <name>Mg(2+)</name>
        <dbReference type="ChEBI" id="CHEBI:18420"/>
    </ligand>
</feature>
<evidence type="ECO:0000256" key="9">
    <source>
        <dbReference type="ARBA" id="ARBA00022679"/>
    </source>
</evidence>
<keyword evidence="9" id="KW-0808">Transferase</keyword>
<evidence type="ECO:0000256" key="23">
    <source>
        <dbReference type="SAM" id="SignalP"/>
    </source>
</evidence>
<proteinExistence type="inferred from homology"/>
<keyword evidence="12" id="KW-0418">Kinase</keyword>
<dbReference type="GO" id="GO:0005524">
    <property type="term" value="F:ATP binding"/>
    <property type="evidence" value="ECO:0007669"/>
    <property type="project" value="UniProtKB-KW"/>
</dbReference>
<dbReference type="FunFam" id="3.30.200.20:FF:000148">
    <property type="entry name" value="Serine/threonine-protein kinase RIO1"/>
    <property type="match status" value="1"/>
</dbReference>
<evidence type="ECO:0000256" key="19">
    <source>
        <dbReference type="PIRSR" id="PIRSR038147-1"/>
    </source>
</evidence>
<feature type="compositionally biased region" description="Acidic residues" evidence="22">
    <location>
        <begin position="385"/>
        <end position="399"/>
    </location>
</feature>
<evidence type="ECO:0000256" key="7">
    <source>
        <dbReference type="ARBA" id="ARBA00022517"/>
    </source>
</evidence>
<evidence type="ECO:0000256" key="1">
    <source>
        <dbReference type="ARBA" id="ARBA00001946"/>
    </source>
</evidence>
<feature type="chain" id="PRO_5031420212" description="Serine/threonine-protein kinase RIO1" evidence="23">
    <location>
        <begin position="24"/>
        <end position="474"/>
    </location>
</feature>
<keyword evidence="15" id="KW-0460">Magnesium</keyword>
<organism evidence="25">
    <name type="scientific">Rhizochromulina marina</name>
    <dbReference type="NCBI Taxonomy" id="1034831"/>
    <lineage>
        <taxon>Eukaryota</taxon>
        <taxon>Sar</taxon>
        <taxon>Stramenopiles</taxon>
        <taxon>Ochrophyta</taxon>
        <taxon>Dictyochophyceae</taxon>
        <taxon>Rhizochromulinales</taxon>
        <taxon>Rhizochromulina</taxon>
    </lineage>
</organism>
<comment type="catalytic activity">
    <reaction evidence="16">
        <text>L-threonyl-[protein] + ATP = O-phospho-L-threonyl-[protein] + ADP + H(+)</text>
        <dbReference type="Rhea" id="RHEA:46608"/>
        <dbReference type="Rhea" id="RHEA-COMP:11060"/>
        <dbReference type="Rhea" id="RHEA-COMP:11605"/>
        <dbReference type="ChEBI" id="CHEBI:15378"/>
        <dbReference type="ChEBI" id="CHEBI:30013"/>
        <dbReference type="ChEBI" id="CHEBI:30616"/>
        <dbReference type="ChEBI" id="CHEBI:61977"/>
        <dbReference type="ChEBI" id="CHEBI:456216"/>
        <dbReference type="EC" id="2.7.11.1"/>
    </reaction>
</comment>
<comment type="subcellular location">
    <subcellularLocation>
        <location evidence="2">Cytoplasm</location>
    </subcellularLocation>
</comment>
<feature type="binding site" evidence="21">
    <location>
        <position position="178"/>
    </location>
    <ligand>
        <name>Mg(2+)</name>
        <dbReference type="ChEBI" id="CHEBI:18420"/>
    </ligand>
</feature>
<keyword evidence="10" id="KW-0479">Metal-binding</keyword>
<evidence type="ECO:0000256" key="10">
    <source>
        <dbReference type="ARBA" id="ARBA00022723"/>
    </source>
</evidence>
<dbReference type="GO" id="GO:0042254">
    <property type="term" value="P:ribosome biogenesis"/>
    <property type="evidence" value="ECO:0007669"/>
    <property type="project" value="UniProtKB-KW"/>
</dbReference>
<feature type="region of interest" description="Disordered" evidence="22">
    <location>
        <begin position="366"/>
        <end position="474"/>
    </location>
</feature>
<evidence type="ECO:0000256" key="6">
    <source>
        <dbReference type="ARBA" id="ARBA00022490"/>
    </source>
</evidence>
<feature type="active site" description="4-aspartylphosphate intermediate" evidence="19">
    <location>
        <position position="190"/>
    </location>
</feature>
<comment type="cofactor">
    <cofactor evidence="1 21">
        <name>Mg(2+)</name>
        <dbReference type="ChEBI" id="CHEBI:18420"/>
    </cofactor>
</comment>
<dbReference type="PIRSF" id="PIRSF038147">
    <property type="entry name" value="Ser/Thr_PK_RIO1"/>
    <property type="match status" value="1"/>
</dbReference>
<evidence type="ECO:0000256" key="12">
    <source>
        <dbReference type="ARBA" id="ARBA00022777"/>
    </source>
</evidence>
<keyword evidence="8" id="KW-0723">Serine/threonine-protein kinase</keyword>
<dbReference type="SMART" id="SM00090">
    <property type="entry name" value="RIO"/>
    <property type="match status" value="1"/>
</dbReference>
<feature type="domain" description="RIO kinase" evidence="24">
    <location>
        <begin position="1"/>
        <end position="236"/>
    </location>
</feature>
<keyword evidence="13" id="KW-0378">Hydrolase</keyword>
<keyword evidence="23" id="KW-0732">Signal</keyword>
<dbReference type="InterPro" id="IPR018934">
    <property type="entry name" value="RIO_dom"/>
</dbReference>
<dbReference type="Gene3D" id="3.30.200.20">
    <property type="entry name" value="Phosphorylase Kinase, domain 1"/>
    <property type="match status" value="1"/>
</dbReference>
<dbReference type="EC" id="2.7.11.1" evidence="4"/>
<dbReference type="CDD" id="cd05147">
    <property type="entry name" value="RIO1_euk"/>
    <property type="match status" value="1"/>
</dbReference>
<evidence type="ECO:0000256" key="18">
    <source>
        <dbReference type="ARBA" id="ARBA00068838"/>
    </source>
</evidence>
<dbReference type="InterPro" id="IPR051272">
    <property type="entry name" value="RIO-type_Ser/Thr_kinase"/>
</dbReference>
<evidence type="ECO:0000256" key="15">
    <source>
        <dbReference type="ARBA" id="ARBA00022842"/>
    </source>
</evidence>
<keyword evidence="11 20" id="KW-0547">Nucleotide-binding</keyword>
<evidence type="ECO:0000256" key="13">
    <source>
        <dbReference type="ARBA" id="ARBA00022801"/>
    </source>
</evidence>
<dbReference type="InterPro" id="IPR018935">
    <property type="entry name" value="RIO_kinase_CS"/>
</dbReference>
<dbReference type="AlphaFoldDB" id="A0A7S2S657"/>
<evidence type="ECO:0000256" key="8">
    <source>
        <dbReference type="ARBA" id="ARBA00022527"/>
    </source>
</evidence>
<evidence type="ECO:0000256" key="20">
    <source>
        <dbReference type="PIRSR" id="PIRSR038147-2"/>
    </source>
</evidence>
<feature type="signal peptide" evidence="23">
    <location>
        <begin position="1"/>
        <end position="23"/>
    </location>
</feature>
<dbReference type="SUPFAM" id="SSF56112">
    <property type="entry name" value="Protein kinase-like (PK-like)"/>
    <property type="match status" value="1"/>
</dbReference>
<feature type="region of interest" description="Disordered" evidence="22">
    <location>
        <begin position="310"/>
        <end position="351"/>
    </location>
</feature>
<feature type="compositionally biased region" description="Basic and acidic residues" evidence="22">
    <location>
        <begin position="322"/>
        <end position="339"/>
    </location>
</feature>
<comment type="catalytic activity">
    <reaction evidence="17">
        <text>L-seryl-[protein] + ATP = O-phospho-L-seryl-[protein] + ADP + H(+)</text>
        <dbReference type="Rhea" id="RHEA:17989"/>
        <dbReference type="Rhea" id="RHEA-COMP:9863"/>
        <dbReference type="Rhea" id="RHEA-COMP:11604"/>
        <dbReference type="ChEBI" id="CHEBI:15378"/>
        <dbReference type="ChEBI" id="CHEBI:29999"/>
        <dbReference type="ChEBI" id="CHEBI:30616"/>
        <dbReference type="ChEBI" id="CHEBI:83421"/>
        <dbReference type="ChEBI" id="CHEBI:456216"/>
        <dbReference type="EC" id="2.7.11.1"/>
    </reaction>
</comment>
<dbReference type="InterPro" id="IPR011009">
    <property type="entry name" value="Kinase-like_dom_sf"/>
</dbReference>
<evidence type="ECO:0000256" key="14">
    <source>
        <dbReference type="ARBA" id="ARBA00022840"/>
    </source>
</evidence>
<evidence type="ECO:0000256" key="11">
    <source>
        <dbReference type="ARBA" id="ARBA00022741"/>
    </source>
</evidence>
<evidence type="ECO:0000256" key="3">
    <source>
        <dbReference type="ARBA" id="ARBA00009196"/>
    </source>
</evidence>
<dbReference type="EMBL" id="HBHJ01017427">
    <property type="protein sequence ID" value="CAD9690750.1"/>
    <property type="molecule type" value="Transcribed_RNA"/>
</dbReference>
<evidence type="ECO:0000256" key="4">
    <source>
        <dbReference type="ARBA" id="ARBA00012513"/>
    </source>
</evidence>
<feature type="compositionally biased region" description="Basic residues" evidence="22">
    <location>
        <begin position="453"/>
        <end position="474"/>
    </location>
</feature>
<name>A0A7S2S657_9STRA</name>
<dbReference type="PROSITE" id="PS01245">
    <property type="entry name" value="RIO1"/>
    <property type="match status" value="1"/>
</dbReference>
<dbReference type="InterPro" id="IPR017407">
    <property type="entry name" value="Ser/Thr_kinase_Rio1"/>
</dbReference>